<organism evidence="3 4">
    <name type="scientific">Aeromicrobium wangtongii</name>
    <dbReference type="NCBI Taxonomy" id="2969247"/>
    <lineage>
        <taxon>Bacteria</taxon>
        <taxon>Bacillati</taxon>
        <taxon>Actinomycetota</taxon>
        <taxon>Actinomycetes</taxon>
        <taxon>Propionibacteriales</taxon>
        <taxon>Nocardioidaceae</taxon>
        <taxon>Aeromicrobium</taxon>
    </lineage>
</organism>
<dbReference type="EMBL" id="CP102173">
    <property type="protein sequence ID" value="UUP14300.1"/>
    <property type="molecule type" value="Genomic_DNA"/>
</dbReference>
<proteinExistence type="inferred from homology"/>
<dbReference type="GO" id="GO:0004519">
    <property type="term" value="F:endonuclease activity"/>
    <property type="evidence" value="ECO:0007669"/>
    <property type="project" value="UniProtKB-KW"/>
</dbReference>
<dbReference type="InterPro" id="IPR003615">
    <property type="entry name" value="HNH_nuc"/>
</dbReference>
<dbReference type="SMART" id="SM00507">
    <property type="entry name" value="HNHc"/>
    <property type="match status" value="1"/>
</dbReference>
<name>A0ABY5M820_9ACTN</name>
<dbReference type="InterPro" id="IPR003870">
    <property type="entry name" value="DUF222"/>
</dbReference>
<dbReference type="InterPro" id="IPR002711">
    <property type="entry name" value="HNH"/>
</dbReference>
<dbReference type="RefSeq" id="WP_232398124.1">
    <property type="nucleotide sequence ID" value="NZ_CP102173.1"/>
</dbReference>
<keyword evidence="3" id="KW-0255">Endonuclease</keyword>
<evidence type="ECO:0000259" key="2">
    <source>
        <dbReference type="SMART" id="SM00507"/>
    </source>
</evidence>
<evidence type="ECO:0000313" key="3">
    <source>
        <dbReference type="EMBL" id="UUP14300.1"/>
    </source>
</evidence>
<accession>A0ABY5M820</accession>
<evidence type="ECO:0000256" key="1">
    <source>
        <dbReference type="ARBA" id="ARBA00023450"/>
    </source>
</evidence>
<keyword evidence="3" id="KW-0378">Hydrolase</keyword>
<dbReference type="Proteomes" id="UP001316184">
    <property type="component" value="Chromosome"/>
</dbReference>
<keyword evidence="3" id="KW-0540">Nuclease</keyword>
<dbReference type="CDD" id="cd00085">
    <property type="entry name" value="HNHc"/>
    <property type="match status" value="1"/>
</dbReference>
<evidence type="ECO:0000313" key="4">
    <source>
        <dbReference type="Proteomes" id="UP001316184"/>
    </source>
</evidence>
<feature type="domain" description="HNH nuclease" evidence="2">
    <location>
        <begin position="329"/>
        <end position="380"/>
    </location>
</feature>
<protein>
    <submittedName>
        <fullName evidence="3">HNH endonuclease</fullName>
    </submittedName>
</protein>
<dbReference type="Pfam" id="PF02720">
    <property type="entry name" value="DUF222"/>
    <property type="match status" value="1"/>
</dbReference>
<comment type="similarity">
    <text evidence="1">Belongs to the Rv1128c/1148c/1588c/1702c/1945/3466 family.</text>
</comment>
<keyword evidence="4" id="KW-1185">Reference proteome</keyword>
<dbReference type="Gene3D" id="1.10.30.50">
    <property type="match status" value="1"/>
</dbReference>
<reference evidence="3 4" key="1">
    <citation type="submission" date="2022-08" db="EMBL/GenBank/DDBJ databases">
        <title>novel species in genus Aeromicrobium.</title>
        <authorList>
            <person name="Ye L."/>
        </authorList>
    </citation>
    <scope>NUCLEOTIDE SEQUENCE [LARGE SCALE GENOMIC DNA]</scope>
    <source>
        <strain evidence="4">zg-Y1379</strain>
    </source>
</reference>
<gene>
    <name evidence="3" type="ORF">NQV15_02995</name>
</gene>
<sequence>MDPAPTIDAMRTAAQSLRSGDARERAVAIQAAKDALDAAQAIALAELDASKDFEIDGASTLNAWVRTQLRMNAGQATALVRSVGALRDLSLVAEAAVTGQISAAHVRVFVYGLAHVGLDLMRMHEELFVQVAREHEPGELFEAVKHLKDRTHPDDLDDAWEKGMDKQDFQVNALPDGWHVTGFLNTTTGAKLKKVLDSVSAPDGPDDTRSGSERRVQGLDDLLSSILGSGQLPSDKGLKPHVSVFADADTVAAAAERVRQQTEEPYLRPDPMPPTEPATLAGHGAIGPNLLMYFMCISEVTAFLMKTDGGTRQAQVLNAGTAKYQPNLKQRRSVIARQSGVCATPGCNHTHLEIHHVVWWSLGGRTDVDQLIGLCVRCHHLLHRGRLHIEGNAVDGFAFTTRAGRPIRRRRRTGYRQAA</sequence>
<dbReference type="Pfam" id="PF01844">
    <property type="entry name" value="HNH"/>
    <property type="match status" value="1"/>
</dbReference>